<dbReference type="PANTHER" id="PTHR28118:SF1">
    <property type="entry name" value="POLYNUCLEOTIDE 5'-TRIPHOSPHATASE CTL1-RELATED"/>
    <property type="match status" value="1"/>
</dbReference>
<feature type="compositionally biased region" description="Low complexity" evidence="9">
    <location>
        <begin position="425"/>
        <end position="440"/>
    </location>
</feature>
<feature type="compositionally biased region" description="Polar residues" evidence="9">
    <location>
        <begin position="215"/>
        <end position="250"/>
    </location>
</feature>
<evidence type="ECO:0000259" key="10">
    <source>
        <dbReference type="Pfam" id="PF02940"/>
    </source>
</evidence>
<feature type="compositionally biased region" description="Polar residues" evidence="9">
    <location>
        <begin position="404"/>
        <end position="424"/>
    </location>
</feature>
<accession>A0A4S8Z9E5</accession>
<dbReference type="AlphaFoldDB" id="A0A4S8Z9E5"/>
<evidence type="ECO:0000256" key="2">
    <source>
        <dbReference type="ARBA" id="ARBA00004123"/>
    </source>
</evidence>
<feature type="compositionally biased region" description="Polar residues" evidence="9">
    <location>
        <begin position="174"/>
        <end position="191"/>
    </location>
</feature>
<sequence>MDLQALMNDDAGPKRSSSQQEGSQRGSFPPPALQQQRSSSGTYGSISHQHQGQQQQQQQYIQQHHQQQQGQQHPQQPPPPQAYYHQQRPQPPYQHEARPSNPSLPSTPMALQTPQQQYPASQYPFPPQAHQQQQQQQQHSPSQPYPHLTPRQQSQQSQQSHPQYHHSMSPTPPSHQRSSHPYPTQHSQPSTPLGPPMQPYTRQPSLVQVQHHRTTSGASYALQHQVNLPSQSPAASVHPQSAYPSESPQTYAKRPSIDYPTNLSERDRSLSVSPKTRVVLPTRQNSTDSSWTARERYPSHEPRPVHRSSIDQAISPMTTTKQSAKISPSQPRIGSQTPGGLRNILNDDLTHQSPLLVSSPAAARGQSIPPQFAQQPHLHHSHSSLSNGSPVQTFEPRPAVKQEPSATLTSESLLQQPIAPTQAMSQSPIISSQSQSVSQSTLKRPAESEPDAPLPIKKTKKRYAEPPVWARYAPSNPRYNAEVERALGPPPDPTQARRPSPRPALQVVTPQQNSQFTPQPQQQPPALAQPNGHGPPPTVNGHGPATAAMHPYLGPWESCIRGNIHQPDAFLTQIEKYLFDEMLIRPDVGVGDATSGALEIEAKLGTLIDRNTEQRVQLPVLTPVVLDRNMSTRLRFESMMTEFQHKRLNEYLNQAVQESASTAGRQRLDYKHRYEVDSFAQLSASGFNALPPAAANYIDHTRQRNTRLRTTIDERAPAGTNPVIARIVKIRLADLDIYVPASPFDCRISINIEVDMLNRPDFDASWVMQGGDVDGGERKKDRLSYKHLAYSVDLTQVKDADGKKRHELEIEVDAVKLREQAERQSMGQPNGFSDMVQGLINNVFTIMKVLPKN</sequence>
<comment type="similarity">
    <text evidence="3 8">Belongs to the fungal TPase family.</text>
</comment>
<proteinExistence type="inferred from homology"/>
<feature type="compositionally biased region" description="Polar residues" evidence="9">
    <location>
        <begin position="33"/>
        <end position="47"/>
    </location>
</feature>
<feature type="compositionally biased region" description="Polar residues" evidence="9">
    <location>
        <begin position="310"/>
        <end position="338"/>
    </location>
</feature>
<evidence type="ECO:0000256" key="4">
    <source>
        <dbReference type="ARBA" id="ARBA00022664"/>
    </source>
</evidence>
<gene>
    <name evidence="11" type="ORF">D6D20_05717</name>
</gene>
<dbReference type="CDD" id="cd07470">
    <property type="entry name" value="CYTH-like_mRNA_RTPase"/>
    <property type="match status" value="1"/>
</dbReference>
<evidence type="ECO:0000256" key="7">
    <source>
        <dbReference type="ARBA" id="ARBA00047740"/>
    </source>
</evidence>
<comment type="catalytic activity">
    <reaction evidence="7">
        <text>a 5'-end triphospho-ribonucleoside in mRNA + H2O = a 5'-end diphospho-ribonucleoside in mRNA + phosphate + H(+)</text>
        <dbReference type="Rhea" id="RHEA:67004"/>
        <dbReference type="Rhea" id="RHEA-COMP:17164"/>
        <dbReference type="Rhea" id="RHEA-COMP:17165"/>
        <dbReference type="ChEBI" id="CHEBI:15377"/>
        <dbReference type="ChEBI" id="CHEBI:15378"/>
        <dbReference type="ChEBI" id="CHEBI:43474"/>
        <dbReference type="ChEBI" id="CHEBI:167616"/>
        <dbReference type="ChEBI" id="CHEBI:167618"/>
        <dbReference type="EC" id="3.6.1.74"/>
    </reaction>
    <physiologicalReaction direction="left-to-right" evidence="7">
        <dbReference type="Rhea" id="RHEA:67005"/>
    </physiologicalReaction>
</comment>
<keyword evidence="6 8" id="KW-0539">Nucleus</keyword>
<feature type="compositionally biased region" description="Basic and acidic residues" evidence="9">
    <location>
        <begin position="293"/>
        <end position="304"/>
    </location>
</feature>
<keyword evidence="5 8" id="KW-0378">Hydrolase</keyword>
<evidence type="ECO:0000256" key="5">
    <source>
        <dbReference type="ARBA" id="ARBA00022801"/>
    </source>
</evidence>
<feature type="compositionally biased region" description="Polar residues" evidence="9">
    <location>
        <begin position="100"/>
        <end position="120"/>
    </location>
</feature>
<dbReference type="PANTHER" id="PTHR28118">
    <property type="entry name" value="POLYNUCLEOTIDE 5'-TRIPHOSPHATASE-RELATED"/>
    <property type="match status" value="1"/>
</dbReference>
<feature type="compositionally biased region" description="Polar residues" evidence="9">
    <location>
        <begin position="282"/>
        <end position="292"/>
    </location>
</feature>
<feature type="compositionally biased region" description="Low complexity" evidence="9">
    <location>
        <begin position="48"/>
        <end position="74"/>
    </location>
</feature>
<name>A0A4S8Z9E5_AURPU</name>
<dbReference type="EMBL" id="QZAN01000060">
    <property type="protein sequence ID" value="THW60560.1"/>
    <property type="molecule type" value="Genomic_DNA"/>
</dbReference>
<dbReference type="GO" id="GO:0140818">
    <property type="term" value="F:mRNA 5'-triphosphate monophosphatase activity"/>
    <property type="evidence" value="ECO:0007669"/>
    <property type="project" value="UniProtKB-EC"/>
</dbReference>
<dbReference type="Gene3D" id="3.20.100.10">
    <property type="entry name" value="mRNA triphosphatase Cet1-like"/>
    <property type="match status" value="1"/>
</dbReference>
<dbReference type="Proteomes" id="UP000310421">
    <property type="component" value="Unassembled WGS sequence"/>
</dbReference>
<feature type="region of interest" description="Disordered" evidence="9">
    <location>
        <begin position="482"/>
        <end position="546"/>
    </location>
</feature>
<feature type="region of interest" description="Disordered" evidence="9">
    <location>
        <begin position="1"/>
        <end position="346"/>
    </location>
</feature>
<keyword evidence="8" id="KW-0506">mRNA capping</keyword>
<evidence type="ECO:0000256" key="9">
    <source>
        <dbReference type="SAM" id="MobiDB-lite"/>
    </source>
</evidence>
<evidence type="ECO:0000256" key="3">
    <source>
        <dbReference type="ARBA" id="ARBA00006345"/>
    </source>
</evidence>
<reference evidence="11 12" key="1">
    <citation type="submission" date="2018-10" db="EMBL/GenBank/DDBJ databases">
        <title>Fifty Aureobasidium pullulans genomes reveal a recombining polyextremotolerant generalist.</title>
        <authorList>
            <person name="Gostincar C."/>
            <person name="Turk M."/>
            <person name="Zajc J."/>
            <person name="Gunde-Cimerman N."/>
        </authorList>
    </citation>
    <scope>NUCLEOTIDE SEQUENCE [LARGE SCALE GENOMIC DNA]</scope>
    <source>
        <strain evidence="11 12">EXF-10751</strain>
    </source>
</reference>
<evidence type="ECO:0000256" key="6">
    <source>
        <dbReference type="ARBA" id="ARBA00023242"/>
    </source>
</evidence>
<comment type="cofactor">
    <cofactor evidence="1 8">
        <name>Mg(2+)</name>
        <dbReference type="ChEBI" id="CHEBI:18420"/>
    </cofactor>
</comment>
<evidence type="ECO:0000256" key="8">
    <source>
        <dbReference type="RuleBase" id="RU367053"/>
    </source>
</evidence>
<feature type="compositionally biased region" description="Low complexity" evidence="9">
    <location>
        <begin position="128"/>
        <end position="169"/>
    </location>
</feature>
<evidence type="ECO:0000313" key="11">
    <source>
        <dbReference type="EMBL" id="THW60560.1"/>
    </source>
</evidence>
<dbReference type="GO" id="GO:0006370">
    <property type="term" value="P:7-methylguanosine mRNA capping"/>
    <property type="evidence" value="ECO:0007669"/>
    <property type="project" value="UniProtKB-UniRule"/>
</dbReference>
<feature type="compositionally biased region" description="Low complexity" evidence="9">
    <location>
        <begin position="510"/>
        <end position="530"/>
    </location>
</feature>
<comment type="subunit">
    <text evidence="8">Heterodimer. The mRNA-capping enzyme is composed of two separate chains alpha and beta, respectively a mRNA guanylyltransferase and an mRNA 5'-triphosphate monophosphatase.</text>
</comment>
<dbReference type="GO" id="GO:0031533">
    <property type="term" value="C:mRNA capping enzyme complex"/>
    <property type="evidence" value="ECO:0007669"/>
    <property type="project" value="UniProtKB-UniRule"/>
</dbReference>
<comment type="caution">
    <text evidence="11">The sequence shown here is derived from an EMBL/GenBank/DDBJ whole genome shotgun (WGS) entry which is preliminary data.</text>
</comment>
<organism evidence="11 12">
    <name type="scientific">Aureobasidium pullulans</name>
    <name type="common">Black yeast</name>
    <name type="synonym">Pullularia pullulans</name>
    <dbReference type="NCBI Taxonomy" id="5580"/>
    <lineage>
        <taxon>Eukaryota</taxon>
        <taxon>Fungi</taxon>
        <taxon>Dikarya</taxon>
        <taxon>Ascomycota</taxon>
        <taxon>Pezizomycotina</taxon>
        <taxon>Dothideomycetes</taxon>
        <taxon>Dothideomycetidae</taxon>
        <taxon>Dothideales</taxon>
        <taxon>Saccotheciaceae</taxon>
        <taxon>Aureobasidium</taxon>
    </lineage>
</organism>
<protein>
    <recommendedName>
        <fullName evidence="8">mRNA-capping enzyme subunit beta</fullName>
        <ecNumber evidence="8">3.6.1.74</ecNumber>
    </recommendedName>
    <alternativeName>
        <fullName evidence="8">mRNA 5'-phosphatase</fullName>
    </alternativeName>
    <alternativeName>
        <fullName evidence="8">mRNA 5'-triphosphate monophosphatase</fullName>
    </alternativeName>
</protein>
<dbReference type="InterPro" id="IPR004206">
    <property type="entry name" value="mRNA_triPase_Cet1"/>
</dbReference>
<dbReference type="InterPro" id="IPR033469">
    <property type="entry name" value="CYTH-like_dom_sf"/>
</dbReference>
<evidence type="ECO:0000313" key="12">
    <source>
        <dbReference type="Proteomes" id="UP000310421"/>
    </source>
</evidence>
<dbReference type="Pfam" id="PF02940">
    <property type="entry name" value="mRNA_triPase"/>
    <property type="match status" value="1"/>
</dbReference>
<comment type="subcellular location">
    <subcellularLocation>
        <location evidence="2 8">Nucleus</location>
    </subcellularLocation>
</comment>
<dbReference type="SUPFAM" id="SSF55154">
    <property type="entry name" value="CYTH-like phosphatases"/>
    <property type="match status" value="1"/>
</dbReference>
<dbReference type="InterPro" id="IPR040343">
    <property type="entry name" value="Cet1/Ctl1"/>
</dbReference>
<feature type="region of interest" description="Disordered" evidence="9">
    <location>
        <begin position="372"/>
        <end position="460"/>
    </location>
</feature>
<keyword evidence="4 8" id="KW-0507">mRNA processing</keyword>
<feature type="compositionally biased region" description="Low complexity" evidence="9">
    <location>
        <begin position="15"/>
        <end position="27"/>
    </location>
</feature>
<feature type="domain" description="mRNA triphosphatase Cet1-like" evidence="10">
    <location>
        <begin position="571"/>
        <end position="812"/>
    </location>
</feature>
<evidence type="ECO:0000256" key="1">
    <source>
        <dbReference type="ARBA" id="ARBA00001946"/>
    </source>
</evidence>
<comment type="function">
    <text evidence="8">First step of mRNA capping. Converts the 5'-triphosphate end of a nascent mRNA chain into a diphosphate end.</text>
</comment>
<dbReference type="GO" id="GO:0004651">
    <property type="term" value="F:polynucleotide 5'-phosphatase activity"/>
    <property type="evidence" value="ECO:0007669"/>
    <property type="project" value="UniProtKB-UniRule"/>
</dbReference>
<dbReference type="EC" id="3.6.1.74" evidence="8"/>
<dbReference type="InterPro" id="IPR037009">
    <property type="entry name" value="mRNA_triPase_Cet1_sf"/>
</dbReference>